<keyword evidence="4" id="KW-1185">Reference proteome</keyword>
<feature type="transmembrane region" description="Helical" evidence="1">
    <location>
        <begin position="12"/>
        <end position="31"/>
    </location>
</feature>
<feature type="domain" description="Acyltransferase 3" evidence="2">
    <location>
        <begin position="11"/>
        <end position="340"/>
    </location>
</feature>
<feature type="transmembrane region" description="Helical" evidence="1">
    <location>
        <begin position="285"/>
        <end position="303"/>
    </location>
</feature>
<keyword evidence="1" id="KW-1133">Transmembrane helix</keyword>
<evidence type="ECO:0000313" key="4">
    <source>
        <dbReference type="Proteomes" id="UP000539265"/>
    </source>
</evidence>
<feature type="transmembrane region" description="Helical" evidence="1">
    <location>
        <begin position="196"/>
        <end position="216"/>
    </location>
</feature>
<proteinExistence type="predicted"/>
<keyword evidence="1" id="KW-0472">Membrane</keyword>
<reference evidence="3" key="1">
    <citation type="submission" date="2020-08" db="EMBL/GenBank/DDBJ databases">
        <title>Genomic Encyclopedia of Type Strains, Phase III (KMG-III): the genomes of soil and plant-associated and newly described type strains.</title>
        <authorList>
            <person name="Whitman W."/>
        </authorList>
    </citation>
    <scope>NUCLEOTIDE SEQUENCE [LARGE SCALE GENOMIC DNA]</scope>
    <source>
        <strain evidence="3">CECT 8628</strain>
    </source>
</reference>
<feature type="transmembrane region" description="Helical" evidence="1">
    <location>
        <begin position="43"/>
        <end position="67"/>
    </location>
</feature>
<dbReference type="RefSeq" id="WP_183476107.1">
    <property type="nucleotide sequence ID" value="NZ_JACHWX010000011.1"/>
</dbReference>
<feature type="transmembrane region" description="Helical" evidence="1">
    <location>
        <begin position="136"/>
        <end position="158"/>
    </location>
</feature>
<feature type="transmembrane region" description="Helical" evidence="1">
    <location>
        <begin position="98"/>
        <end position="116"/>
    </location>
</feature>
<dbReference type="InterPro" id="IPR002656">
    <property type="entry name" value="Acyl_transf_3_dom"/>
</dbReference>
<feature type="transmembrane region" description="Helical" evidence="1">
    <location>
        <begin position="228"/>
        <end position="245"/>
    </location>
</feature>
<feature type="transmembrane region" description="Helical" evidence="1">
    <location>
        <begin position="323"/>
        <end position="343"/>
    </location>
</feature>
<feature type="transmembrane region" description="Helical" evidence="1">
    <location>
        <begin position="251"/>
        <end position="273"/>
    </location>
</feature>
<evidence type="ECO:0000313" key="3">
    <source>
        <dbReference type="EMBL" id="MBB3057098.1"/>
    </source>
</evidence>
<accession>A0A839SHZ8</accession>
<name>A0A839SHZ8_9SPHI</name>
<feature type="transmembrane region" description="Helical" evidence="1">
    <location>
        <begin position="170"/>
        <end position="190"/>
    </location>
</feature>
<dbReference type="Pfam" id="PF01757">
    <property type="entry name" value="Acyl_transf_3"/>
    <property type="match status" value="1"/>
</dbReference>
<protein>
    <submittedName>
        <fullName evidence="3">Peptidoglycan/LPS O-acetylase OafA/YrhL</fullName>
    </submittedName>
</protein>
<dbReference type="GO" id="GO:0016747">
    <property type="term" value="F:acyltransferase activity, transferring groups other than amino-acyl groups"/>
    <property type="evidence" value="ECO:0007669"/>
    <property type="project" value="InterPro"/>
</dbReference>
<gene>
    <name evidence="3" type="ORF">FHS11_003526</name>
</gene>
<evidence type="ECO:0000259" key="2">
    <source>
        <dbReference type="Pfam" id="PF01757"/>
    </source>
</evidence>
<organism evidence="3 4">
    <name type="scientific">Mucilaginibacter gotjawali</name>
    <dbReference type="NCBI Taxonomy" id="1550579"/>
    <lineage>
        <taxon>Bacteria</taxon>
        <taxon>Pseudomonadati</taxon>
        <taxon>Bacteroidota</taxon>
        <taxon>Sphingobacteriia</taxon>
        <taxon>Sphingobacteriales</taxon>
        <taxon>Sphingobacteriaceae</taxon>
        <taxon>Mucilaginibacter</taxon>
    </lineage>
</organism>
<dbReference type="Proteomes" id="UP000539265">
    <property type="component" value="Unassembled WGS sequence"/>
</dbReference>
<sequence length="361" mass="41526">MAEKKTMQNIIAIDLLRALAALGVFTYHMHVGALLAKYSGVHLIAYMDALGAFYAVPLFFLISGYCIHASNIKYIKANIALPLKEYYLRRFLRIYPPYLFALLFALGINYIASGTYKPSMVDFVVHLFSLQGFTVPYFNSINVVLWTISIELAFYAIYPLFYYVRFKYNLNYALLFSLIVSCISIAYFQINGSINIAERFCVFNLWFAWCCGAFLSDKKMLSQGDLKQPVYMVFYFVVLVVFAGLKYFPNSFFIVSDQISILLWSAPMMFIISKEDWLRQHKDTWVIKIAAAIGLSSYSLYLLHEPLIYLKNFAAHKYLPASLQFPGLIAGIFIIPVITWYSFQFIEKPFISRKKPVEQAA</sequence>
<dbReference type="GO" id="GO:0000271">
    <property type="term" value="P:polysaccharide biosynthetic process"/>
    <property type="evidence" value="ECO:0007669"/>
    <property type="project" value="TreeGrafter"/>
</dbReference>
<dbReference type="GO" id="GO:0016020">
    <property type="term" value="C:membrane"/>
    <property type="evidence" value="ECO:0007669"/>
    <property type="project" value="TreeGrafter"/>
</dbReference>
<dbReference type="AlphaFoldDB" id="A0A839SHZ8"/>
<keyword evidence="1" id="KW-0812">Transmembrane</keyword>
<comment type="caution">
    <text evidence="3">The sequence shown here is derived from an EMBL/GenBank/DDBJ whole genome shotgun (WGS) entry which is preliminary data.</text>
</comment>
<dbReference type="EMBL" id="JACHWX010000011">
    <property type="protein sequence ID" value="MBB3057098.1"/>
    <property type="molecule type" value="Genomic_DNA"/>
</dbReference>
<dbReference type="PANTHER" id="PTHR23028:SF53">
    <property type="entry name" value="ACYL_TRANSF_3 DOMAIN-CONTAINING PROTEIN"/>
    <property type="match status" value="1"/>
</dbReference>
<dbReference type="PANTHER" id="PTHR23028">
    <property type="entry name" value="ACETYLTRANSFERASE"/>
    <property type="match status" value="1"/>
</dbReference>
<dbReference type="InterPro" id="IPR050879">
    <property type="entry name" value="Acyltransferase_3"/>
</dbReference>
<evidence type="ECO:0000256" key="1">
    <source>
        <dbReference type="SAM" id="Phobius"/>
    </source>
</evidence>